<protein>
    <submittedName>
        <fullName evidence="10 11">Fibroblast growth factor-binding protein 1-like</fullName>
    </submittedName>
</protein>
<dbReference type="PANTHER" id="PTHR15258:SF2">
    <property type="entry name" value="FIBROBLAST GROWTH FACTOR-BINDING PROTEIN 1"/>
    <property type="match status" value="1"/>
</dbReference>
<keyword evidence="6" id="KW-0340">Growth factor binding</keyword>
<keyword evidence="4 8" id="KW-0732">Signal</keyword>
<dbReference type="GO" id="GO:0005576">
    <property type="term" value="C:extracellular region"/>
    <property type="evidence" value="ECO:0007669"/>
    <property type="project" value="UniProtKB-SubCell"/>
</dbReference>
<evidence type="ECO:0000313" key="11">
    <source>
        <dbReference type="RefSeq" id="XP_072857167.1"/>
    </source>
</evidence>
<evidence type="ECO:0000256" key="6">
    <source>
        <dbReference type="ARBA" id="ARBA00023183"/>
    </source>
</evidence>
<feature type="compositionally biased region" description="Basic and acidic residues" evidence="7">
    <location>
        <begin position="163"/>
        <end position="177"/>
    </location>
</feature>
<keyword evidence="3" id="KW-0964">Secreted</keyword>
<keyword evidence="9" id="KW-1185">Reference proteome</keyword>
<dbReference type="RefSeq" id="XP_020662245.2">
    <property type="nucleotide sequence ID" value="XM_020806586.2"/>
</dbReference>
<accession>A0A6J0USJ7</accession>
<dbReference type="OrthoDB" id="8875908at2759"/>
<evidence type="ECO:0000256" key="3">
    <source>
        <dbReference type="ARBA" id="ARBA00022525"/>
    </source>
</evidence>
<feature type="compositionally biased region" description="Polar residues" evidence="7">
    <location>
        <begin position="180"/>
        <end position="193"/>
    </location>
</feature>
<evidence type="ECO:0000313" key="10">
    <source>
        <dbReference type="RefSeq" id="XP_020662245.2"/>
    </source>
</evidence>
<dbReference type="PANTHER" id="PTHR15258">
    <property type="entry name" value="FGF BINDING PROTEIN-RELATED"/>
    <property type="match status" value="1"/>
</dbReference>
<proteinExistence type="inferred from homology"/>
<dbReference type="InterPro" id="IPR010510">
    <property type="entry name" value="FGF1-bd"/>
</dbReference>
<evidence type="ECO:0000256" key="4">
    <source>
        <dbReference type="ARBA" id="ARBA00022729"/>
    </source>
</evidence>
<sequence>MEVRHFALLCALFMFSQLLQAECERQKERKKERANAGKDGRLQSASNNQNGKSKKTPGQKSSLKGKFITKEKFVCTWMVNEAQTAMLKIDCKKEANAFSCEFSGNPSTCPQYPENRKAFWKQITRSLKNKKMMCQDSKSILKSRLCNKGPPSAHLRLITQKAEHAKQEKPASHKKEVSLTPVTPVTTENQPGKASSECVEDTDYIDQSKVAEEYCSESWLSLCKFFISMIQDKKCQ</sequence>
<evidence type="ECO:0000256" key="1">
    <source>
        <dbReference type="ARBA" id="ARBA00004613"/>
    </source>
</evidence>
<name>A0A6J0USJ7_9SAUR</name>
<feature type="signal peptide" evidence="8">
    <location>
        <begin position="1"/>
        <end position="21"/>
    </location>
</feature>
<comment type="subcellular location">
    <subcellularLocation>
        <location evidence="1">Secreted</location>
    </subcellularLocation>
</comment>
<evidence type="ECO:0000256" key="7">
    <source>
        <dbReference type="SAM" id="MobiDB-lite"/>
    </source>
</evidence>
<feature type="region of interest" description="Disordered" evidence="7">
    <location>
        <begin position="29"/>
        <end position="62"/>
    </location>
</feature>
<reference evidence="10 11" key="1">
    <citation type="submission" date="2025-05" db="UniProtKB">
        <authorList>
            <consortium name="RefSeq"/>
        </authorList>
    </citation>
    <scope>IDENTIFICATION</scope>
</reference>
<feature type="region of interest" description="Disordered" evidence="7">
    <location>
        <begin position="163"/>
        <end position="198"/>
    </location>
</feature>
<dbReference type="FunCoup" id="A0A6J0USJ7">
    <property type="interactions" value="3"/>
</dbReference>
<comment type="similarity">
    <text evidence="2">Belongs to the fibroblast growth factor-binding protein family.</text>
</comment>
<evidence type="ECO:0000256" key="8">
    <source>
        <dbReference type="SAM" id="SignalP"/>
    </source>
</evidence>
<evidence type="ECO:0000256" key="2">
    <source>
        <dbReference type="ARBA" id="ARBA00008326"/>
    </source>
</evidence>
<organism evidence="9 10">
    <name type="scientific">Pogona vitticeps</name>
    <name type="common">central bearded dragon</name>
    <dbReference type="NCBI Taxonomy" id="103695"/>
    <lineage>
        <taxon>Eukaryota</taxon>
        <taxon>Metazoa</taxon>
        <taxon>Chordata</taxon>
        <taxon>Craniata</taxon>
        <taxon>Vertebrata</taxon>
        <taxon>Euteleostomi</taxon>
        <taxon>Lepidosauria</taxon>
        <taxon>Squamata</taxon>
        <taxon>Bifurcata</taxon>
        <taxon>Unidentata</taxon>
        <taxon>Episquamata</taxon>
        <taxon>Toxicofera</taxon>
        <taxon>Iguania</taxon>
        <taxon>Acrodonta</taxon>
        <taxon>Agamidae</taxon>
        <taxon>Amphibolurinae</taxon>
        <taxon>Pogona</taxon>
    </lineage>
</organism>
<dbReference type="GO" id="GO:0019838">
    <property type="term" value="F:growth factor binding"/>
    <property type="evidence" value="ECO:0007669"/>
    <property type="project" value="UniProtKB-KW"/>
</dbReference>
<feature type="chain" id="PRO_5045019198" evidence="8">
    <location>
        <begin position="22"/>
        <end position="236"/>
    </location>
</feature>
<dbReference type="Proteomes" id="UP001652642">
    <property type="component" value="Chromosome 5"/>
</dbReference>
<evidence type="ECO:0000256" key="5">
    <source>
        <dbReference type="ARBA" id="ARBA00023157"/>
    </source>
</evidence>
<keyword evidence="5" id="KW-1015">Disulfide bond</keyword>
<gene>
    <name evidence="10 11" type="primary">LOC110085958</name>
</gene>
<dbReference type="InParanoid" id="A0A6J0USJ7"/>
<feature type="compositionally biased region" description="Basic and acidic residues" evidence="7">
    <location>
        <begin position="29"/>
        <end position="41"/>
    </location>
</feature>
<evidence type="ECO:0000313" key="9">
    <source>
        <dbReference type="Proteomes" id="UP001652642"/>
    </source>
</evidence>
<dbReference type="KEGG" id="pvt:110085958"/>
<dbReference type="AlphaFoldDB" id="A0A6J0USJ7"/>
<dbReference type="RefSeq" id="XP_072857167.1">
    <property type="nucleotide sequence ID" value="XM_073001066.1"/>
</dbReference>
<dbReference type="Pfam" id="PF06473">
    <property type="entry name" value="FGF-BP1"/>
    <property type="match status" value="1"/>
</dbReference>
<dbReference type="GeneID" id="110085958"/>
<dbReference type="GO" id="GO:0007267">
    <property type="term" value="P:cell-cell signaling"/>
    <property type="evidence" value="ECO:0007669"/>
    <property type="project" value="TreeGrafter"/>
</dbReference>